<dbReference type="NCBIfam" id="NF005559">
    <property type="entry name" value="PRK07231.1"/>
    <property type="match status" value="1"/>
</dbReference>
<dbReference type="CDD" id="cd05233">
    <property type="entry name" value="SDR_c"/>
    <property type="match status" value="1"/>
</dbReference>
<feature type="domain" description="Ketoreductase" evidence="4">
    <location>
        <begin position="4"/>
        <end position="184"/>
    </location>
</feature>
<dbReference type="GO" id="GO:0016491">
    <property type="term" value="F:oxidoreductase activity"/>
    <property type="evidence" value="ECO:0007669"/>
    <property type="project" value="UniProtKB-KW"/>
</dbReference>
<evidence type="ECO:0000313" key="5">
    <source>
        <dbReference type="EMBL" id="MBB6130837.1"/>
    </source>
</evidence>
<dbReference type="PRINTS" id="PR00081">
    <property type="entry name" value="GDHRDH"/>
</dbReference>
<dbReference type="Gene3D" id="3.40.50.720">
    <property type="entry name" value="NAD(P)-binding Rossmann-like Domain"/>
    <property type="match status" value="1"/>
</dbReference>
<dbReference type="EMBL" id="JACHCA010000017">
    <property type="protein sequence ID" value="MBB6130837.1"/>
    <property type="molecule type" value="Genomic_DNA"/>
</dbReference>
<dbReference type="RefSeq" id="WP_183589512.1">
    <property type="nucleotide sequence ID" value="NZ_JACHCA010000017.1"/>
</dbReference>
<protein>
    <submittedName>
        <fullName evidence="5">NAD(P)-dependent dehydrogenase (Short-subunit alcohol dehydrogenase family)</fullName>
    </submittedName>
</protein>
<name>A0A841JIR7_9SPHI</name>
<sequence>MNDQVVFITGGAMGMGEAVAILAAERGAKVVVVDVDEAAANKTVEKIKAAGGEASAVKCDVSSAADVEAAIHFTVETYGRLDAAFNNAGIQPRPTNVADLSEADFDRVMSINLKGVFLCLKYELLQMQKQGSGAIVNNSSIGGLIAGPGRAAYHATKHGVLGLTKSAAVEYAPYGIRINAVCPGTIETPMVAEMFALGDLDKAACEQGAPIKRLGQPNEVAEAVLWLFSPASSFVIGQPISVDGGWSII</sequence>
<dbReference type="AlphaFoldDB" id="A0A841JIR7"/>
<evidence type="ECO:0000313" key="6">
    <source>
        <dbReference type="Proteomes" id="UP000548326"/>
    </source>
</evidence>
<organism evidence="5 6">
    <name type="scientific">Mucilaginibacter lappiensis</name>
    <dbReference type="NCBI Taxonomy" id="354630"/>
    <lineage>
        <taxon>Bacteria</taxon>
        <taxon>Pseudomonadati</taxon>
        <taxon>Bacteroidota</taxon>
        <taxon>Sphingobacteriia</taxon>
        <taxon>Sphingobacteriales</taxon>
        <taxon>Sphingobacteriaceae</taxon>
        <taxon>Mucilaginibacter</taxon>
    </lineage>
</organism>
<dbReference type="FunFam" id="3.40.50.720:FF:000084">
    <property type="entry name" value="Short-chain dehydrogenase reductase"/>
    <property type="match status" value="1"/>
</dbReference>
<comment type="caution">
    <text evidence="5">The sequence shown here is derived from an EMBL/GenBank/DDBJ whole genome shotgun (WGS) entry which is preliminary data.</text>
</comment>
<gene>
    <name evidence="5" type="ORF">HDF22_004982</name>
</gene>
<proteinExistence type="inferred from homology"/>
<dbReference type="Proteomes" id="UP000548326">
    <property type="component" value="Unassembled WGS sequence"/>
</dbReference>
<evidence type="ECO:0000256" key="3">
    <source>
        <dbReference type="ARBA" id="ARBA00023027"/>
    </source>
</evidence>
<accession>A0A841JIR7</accession>
<dbReference type="PANTHER" id="PTHR24321:SF8">
    <property type="entry name" value="ESTRADIOL 17-BETA-DEHYDROGENASE 8-RELATED"/>
    <property type="match status" value="1"/>
</dbReference>
<dbReference type="SUPFAM" id="SSF51735">
    <property type="entry name" value="NAD(P)-binding Rossmann-fold domains"/>
    <property type="match status" value="1"/>
</dbReference>
<comment type="similarity">
    <text evidence="1">Belongs to the short-chain dehydrogenases/reductases (SDR) family.</text>
</comment>
<evidence type="ECO:0000256" key="1">
    <source>
        <dbReference type="ARBA" id="ARBA00006484"/>
    </source>
</evidence>
<dbReference type="SMART" id="SM00822">
    <property type="entry name" value="PKS_KR"/>
    <property type="match status" value="1"/>
</dbReference>
<keyword evidence="2" id="KW-0560">Oxidoreductase</keyword>
<dbReference type="InterPro" id="IPR036291">
    <property type="entry name" value="NAD(P)-bd_dom_sf"/>
</dbReference>
<dbReference type="InterPro" id="IPR002347">
    <property type="entry name" value="SDR_fam"/>
</dbReference>
<evidence type="ECO:0000256" key="2">
    <source>
        <dbReference type="ARBA" id="ARBA00023002"/>
    </source>
</evidence>
<dbReference type="PRINTS" id="PR00080">
    <property type="entry name" value="SDRFAMILY"/>
</dbReference>
<dbReference type="PANTHER" id="PTHR24321">
    <property type="entry name" value="DEHYDROGENASES, SHORT CHAIN"/>
    <property type="match status" value="1"/>
</dbReference>
<dbReference type="Pfam" id="PF13561">
    <property type="entry name" value="adh_short_C2"/>
    <property type="match status" value="1"/>
</dbReference>
<keyword evidence="3" id="KW-0520">NAD</keyword>
<reference evidence="5 6" key="1">
    <citation type="submission" date="2020-08" db="EMBL/GenBank/DDBJ databases">
        <title>Genomic Encyclopedia of Type Strains, Phase IV (KMG-V): Genome sequencing to study the core and pangenomes of soil and plant-associated prokaryotes.</title>
        <authorList>
            <person name="Whitman W."/>
        </authorList>
    </citation>
    <scope>NUCLEOTIDE SEQUENCE [LARGE SCALE GENOMIC DNA]</scope>
    <source>
        <strain evidence="5 6">MP601</strain>
    </source>
</reference>
<dbReference type="InterPro" id="IPR057326">
    <property type="entry name" value="KR_dom"/>
</dbReference>
<evidence type="ECO:0000259" key="4">
    <source>
        <dbReference type="SMART" id="SM00822"/>
    </source>
</evidence>